<dbReference type="AlphaFoldDB" id="A0A2H0Y1S3"/>
<dbReference type="Proteomes" id="UP000231343">
    <property type="component" value="Unassembled WGS sequence"/>
</dbReference>
<evidence type="ECO:0000259" key="1">
    <source>
        <dbReference type="Pfam" id="PF11074"/>
    </source>
</evidence>
<dbReference type="InterPro" id="IPR011604">
    <property type="entry name" value="PDDEXK-like_dom_sf"/>
</dbReference>
<feature type="domain" description="DUF2779" evidence="1">
    <location>
        <begin position="292"/>
        <end position="417"/>
    </location>
</feature>
<organism evidence="2 3">
    <name type="scientific">Candidatus Saganbacteria bacterium CG08_land_8_20_14_0_20_45_16</name>
    <dbReference type="NCBI Taxonomy" id="2014293"/>
    <lineage>
        <taxon>Bacteria</taxon>
        <taxon>Bacillati</taxon>
        <taxon>Saganbacteria</taxon>
    </lineage>
</organism>
<name>A0A2H0Y1S3_UNCSA</name>
<comment type="caution">
    <text evidence="2">The sequence shown here is derived from an EMBL/GenBank/DDBJ whole genome shotgun (WGS) entry which is preliminary data.</text>
</comment>
<proteinExistence type="predicted"/>
<dbReference type="EMBL" id="PEYM01000005">
    <property type="protein sequence ID" value="PIS31672.1"/>
    <property type="molecule type" value="Genomic_DNA"/>
</dbReference>
<dbReference type="InterPro" id="IPR021301">
    <property type="entry name" value="DUF2779"/>
</dbReference>
<protein>
    <submittedName>
        <fullName evidence="2">DUF2779 domain-containing protein</fullName>
    </submittedName>
</protein>
<sequence length="491" mass="56303">MVETKKFLSKSRFMDGLSCLKFLWYQVNRKKEIPPFSAELVEIMKQGSVVGEEAHQLFPGGIKVERDWQAEITHERSMKAARERKILFEAGFVSGQTYAISDILVPVGEKSWQLIEVKSSTSVKHEHYDDVAFQKMVLEGAGLDICQCYVLYLNRDYERVGQLEVDKLFKKDEITAEVIELQSEVKAQAEKMLVVMAGSEPEVKIGPRCKNCPLYEKCWAFMPEDNIFLIRGNKKMAFDLMRQGVLDFASIPNNFELTPEQLIQVSAHQTGEPYLNKPELTNFLAKLTYPLYFLDFETIASAIPLYDYTRPYEDIPVQFSLHVQKSAKAKLEHYSFLASGDQDPRPQVLSRLKELLGESGSIIAFFADYEKKCLRFSVRNCPEYNHWFVCLKKRFIDLLVPFKNLWYYHPKQKGSASLKDILPAMTKLSYDNMEIGAGGLARFEYMRVVFGSSDDKKDKDKVFSALEKYCELDTLAMVKIVEALKKLVGSG</sequence>
<gene>
    <name evidence="2" type="ORF">COT42_00475</name>
</gene>
<dbReference type="Pfam" id="PF11074">
    <property type="entry name" value="DUF2779"/>
    <property type="match status" value="1"/>
</dbReference>
<reference evidence="2 3" key="1">
    <citation type="submission" date="2017-09" db="EMBL/GenBank/DDBJ databases">
        <title>Depth-based differentiation of microbial function through sediment-hosted aquifers and enrichment of novel symbionts in the deep terrestrial subsurface.</title>
        <authorList>
            <person name="Probst A.J."/>
            <person name="Ladd B."/>
            <person name="Jarett J.K."/>
            <person name="Geller-Mcgrath D.E."/>
            <person name="Sieber C.M."/>
            <person name="Emerson J.B."/>
            <person name="Anantharaman K."/>
            <person name="Thomas B.C."/>
            <person name="Malmstrom R."/>
            <person name="Stieglmeier M."/>
            <person name="Klingl A."/>
            <person name="Woyke T."/>
            <person name="Ryan C.M."/>
            <person name="Banfield J.F."/>
        </authorList>
    </citation>
    <scope>NUCLEOTIDE SEQUENCE [LARGE SCALE GENOMIC DNA]</scope>
    <source>
        <strain evidence="2">CG08_land_8_20_14_0_20_45_16</strain>
    </source>
</reference>
<evidence type="ECO:0000313" key="2">
    <source>
        <dbReference type="EMBL" id="PIS31672.1"/>
    </source>
</evidence>
<accession>A0A2H0Y1S3</accession>
<dbReference type="Gene3D" id="3.90.320.10">
    <property type="match status" value="1"/>
</dbReference>
<evidence type="ECO:0000313" key="3">
    <source>
        <dbReference type="Proteomes" id="UP000231343"/>
    </source>
</evidence>